<dbReference type="InterPro" id="IPR029063">
    <property type="entry name" value="SAM-dependent_MTases_sf"/>
</dbReference>
<proteinExistence type="predicted"/>
<keyword evidence="3" id="KW-0489">Methyltransferase</keyword>
<dbReference type="InterPro" id="IPR013216">
    <property type="entry name" value="Methyltransf_11"/>
</dbReference>
<evidence type="ECO:0000313" key="4">
    <source>
        <dbReference type="Proteomes" id="UP000320338"/>
    </source>
</evidence>
<name>A0A4Y3WU89_9PSEU</name>
<dbReference type="CDD" id="cd02440">
    <property type="entry name" value="AdoMet_MTases"/>
    <property type="match status" value="1"/>
</dbReference>
<comment type="caution">
    <text evidence="3">The sequence shown here is derived from an EMBL/GenBank/DDBJ whole genome shotgun (WGS) entry which is preliminary data.</text>
</comment>
<dbReference type="AlphaFoldDB" id="A0A4Y3WU89"/>
<keyword evidence="1 3" id="KW-0808">Transferase</keyword>
<dbReference type="Proteomes" id="UP000320338">
    <property type="component" value="Unassembled WGS sequence"/>
</dbReference>
<sequence>MTEEGPRGWAEPLYGAVLDATGVGPGTRVLDVGCGGGGFSRAAVARGARVHGVDGDPSAVALAAREVPEATFAVADATDLGGVGPVDVVGLVQLVAHLRDPRGALREAARVAPGGFVAVTVWGAEQDCDVRAFGEALAPWLGPRRPPPEDGPDLLADLVTGAGLEVLGSAQVVCAFRYPDADAVLGPLFDSGLGRHAMNAAGPAAVREAVLERLERHRDGDGYRLDNTFRVLTARAPAQQ</sequence>
<dbReference type="EMBL" id="BJNG01000043">
    <property type="protein sequence ID" value="GEC22334.1"/>
    <property type="molecule type" value="Genomic_DNA"/>
</dbReference>
<dbReference type="RefSeq" id="WP_170183942.1">
    <property type="nucleotide sequence ID" value="NZ_BAAARZ010000028.1"/>
</dbReference>
<dbReference type="PANTHER" id="PTHR43861">
    <property type="entry name" value="TRANS-ACONITATE 2-METHYLTRANSFERASE-RELATED"/>
    <property type="match status" value="1"/>
</dbReference>
<dbReference type="GO" id="GO:0008757">
    <property type="term" value="F:S-adenosylmethionine-dependent methyltransferase activity"/>
    <property type="evidence" value="ECO:0007669"/>
    <property type="project" value="InterPro"/>
</dbReference>
<evidence type="ECO:0000259" key="2">
    <source>
        <dbReference type="Pfam" id="PF08241"/>
    </source>
</evidence>
<dbReference type="GO" id="GO:0032259">
    <property type="term" value="P:methylation"/>
    <property type="evidence" value="ECO:0007669"/>
    <property type="project" value="UniProtKB-KW"/>
</dbReference>
<dbReference type="Gene3D" id="3.40.50.150">
    <property type="entry name" value="Vaccinia Virus protein VP39"/>
    <property type="match status" value="1"/>
</dbReference>
<evidence type="ECO:0000256" key="1">
    <source>
        <dbReference type="ARBA" id="ARBA00022679"/>
    </source>
</evidence>
<keyword evidence="4" id="KW-1185">Reference proteome</keyword>
<protein>
    <submittedName>
        <fullName evidence="3">Methyltransferase</fullName>
    </submittedName>
</protein>
<accession>A0A4Y3WU89</accession>
<evidence type="ECO:0000313" key="3">
    <source>
        <dbReference type="EMBL" id="GEC22334.1"/>
    </source>
</evidence>
<dbReference type="SUPFAM" id="SSF53335">
    <property type="entry name" value="S-adenosyl-L-methionine-dependent methyltransferases"/>
    <property type="match status" value="1"/>
</dbReference>
<reference evidence="3 4" key="1">
    <citation type="submission" date="2019-06" db="EMBL/GenBank/DDBJ databases">
        <title>Whole genome shotgun sequence of Pseudonocardia hydrocarbonoxydans NBRC 14498.</title>
        <authorList>
            <person name="Hosoyama A."/>
            <person name="Uohara A."/>
            <person name="Ohji S."/>
            <person name="Ichikawa N."/>
        </authorList>
    </citation>
    <scope>NUCLEOTIDE SEQUENCE [LARGE SCALE GENOMIC DNA]</scope>
    <source>
        <strain evidence="3 4">NBRC 14498</strain>
    </source>
</reference>
<dbReference type="PANTHER" id="PTHR43861:SF3">
    <property type="entry name" value="PUTATIVE (AFU_ORTHOLOGUE AFUA_2G14390)-RELATED"/>
    <property type="match status" value="1"/>
</dbReference>
<dbReference type="Pfam" id="PF08241">
    <property type="entry name" value="Methyltransf_11"/>
    <property type="match status" value="1"/>
</dbReference>
<gene>
    <name evidence="3" type="ORF">PHY01_46170</name>
</gene>
<organism evidence="3 4">
    <name type="scientific">Pseudonocardia hydrocarbonoxydans</name>
    <dbReference type="NCBI Taxonomy" id="76726"/>
    <lineage>
        <taxon>Bacteria</taxon>
        <taxon>Bacillati</taxon>
        <taxon>Actinomycetota</taxon>
        <taxon>Actinomycetes</taxon>
        <taxon>Pseudonocardiales</taxon>
        <taxon>Pseudonocardiaceae</taxon>
        <taxon>Pseudonocardia</taxon>
    </lineage>
</organism>
<feature type="domain" description="Methyltransferase type 11" evidence="2">
    <location>
        <begin position="30"/>
        <end position="118"/>
    </location>
</feature>